<evidence type="ECO:0000259" key="3">
    <source>
        <dbReference type="Pfam" id="PF06991"/>
    </source>
</evidence>
<name>A0A1I8NVM0_STOCA</name>
<accession>A0A1I8NVM0</accession>
<feature type="region of interest" description="Disordered" evidence="2">
    <location>
        <begin position="37"/>
        <end position="259"/>
    </location>
</feature>
<feature type="compositionally biased region" description="Acidic residues" evidence="2">
    <location>
        <begin position="142"/>
        <end position="154"/>
    </location>
</feature>
<dbReference type="InterPro" id="IPR009730">
    <property type="entry name" value="MFAP1_C"/>
</dbReference>
<dbReference type="EnsemblMetazoa" id="SCAU002425-RA">
    <property type="protein sequence ID" value="SCAU002425-PA"/>
    <property type="gene ID" value="SCAU002425"/>
</dbReference>
<sequence>MNNPTLPAGIQSTAGAIAVRNEKGEISMQKVKVQRYISGKRPDYAKYDSSSEGEDNEDFLEHRRRQYAHHHHERRQHREIKEEPQREDKEDEKKENRGVAKEDEEEDVDDPRLRRLRARPVEQDELAKERMERHRHIHEPEFLEESDSEDDEEQQVAMQKATNKITLASESDSDSDISESELENRRLKLRQRMLQQQKEEEILQKEEEKQSESSDTESSEYEEETESEEDNEPRLKPLFVRKKDRATIQEKEREAQKQKQLEIEAKRLAKERRRNTLRLVEESVKKDLEKTKNDTAEPQIEDVCTDDENDEVEYEAWKLRELKRMKRDREERENTEREKSEIERMRNLGEDERRQEMRINPKIVTNKAVKGKYKFLQKYYHRGAFYLDEENDVLKRDFAQATLEDHFDKTILPKVMQVKNFGRCGRTKYTHLVDQDTTKFDSPWYAETANNLKFHSERGGGMKQVFDKPSQSKRKKMD</sequence>
<dbReference type="InterPro" id="IPR033194">
    <property type="entry name" value="MFAP1"/>
</dbReference>
<evidence type="ECO:0000313" key="5">
    <source>
        <dbReference type="Proteomes" id="UP000095300"/>
    </source>
</evidence>
<feature type="region of interest" description="Disordered" evidence="2">
    <location>
        <begin position="326"/>
        <end position="354"/>
    </location>
</feature>
<reference evidence="4" key="1">
    <citation type="submission" date="2020-05" db="UniProtKB">
        <authorList>
            <consortium name="EnsemblMetazoa"/>
        </authorList>
    </citation>
    <scope>IDENTIFICATION</scope>
    <source>
        <strain evidence="4">USDA</strain>
    </source>
</reference>
<feature type="region of interest" description="Disordered" evidence="2">
    <location>
        <begin position="288"/>
        <end position="307"/>
    </location>
</feature>
<proteinExistence type="inferred from homology"/>
<feature type="compositionally biased region" description="Basic and acidic residues" evidence="2">
    <location>
        <begin position="197"/>
        <end position="212"/>
    </location>
</feature>
<feature type="compositionally biased region" description="Basic and acidic residues" evidence="2">
    <location>
        <begin position="79"/>
        <end position="101"/>
    </location>
</feature>
<feature type="compositionally biased region" description="Acidic residues" evidence="2">
    <location>
        <begin position="214"/>
        <end position="231"/>
    </location>
</feature>
<evidence type="ECO:0000256" key="1">
    <source>
        <dbReference type="ARBA" id="ARBA00008155"/>
    </source>
</evidence>
<dbReference type="Pfam" id="PF06991">
    <property type="entry name" value="MFAP1"/>
    <property type="match status" value="1"/>
</dbReference>
<keyword evidence="5" id="KW-1185">Reference proteome</keyword>
<dbReference type="PANTHER" id="PTHR15327">
    <property type="entry name" value="MICROFIBRIL-ASSOCIATED PROTEIN"/>
    <property type="match status" value="1"/>
</dbReference>
<feature type="compositionally biased region" description="Basic and acidic residues" evidence="2">
    <location>
        <begin position="119"/>
        <end position="132"/>
    </location>
</feature>
<dbReference type="AlphaFoldDB" id="A0A1I8NVM0"/>
<dbReference type="Proteomes" id="UP000095300">
    <property type="component" value="Unassembled WGS sequence"/>
</dbReference>
<feature type="domain" description="Micro-fibrillar-associated protein 1 C-terminal" evidence="3">
    <location>
        <begin position="226"/>
        <end position="437"/>
    </location>
</feature>
<gene>
    <name evidence="4" type="primary">106086174</name>
</gene>
<evidence type="ECO:0000256" key="2">
    <source>
        <dbReference type="SAM" id="MobiDB-lite"/>
    </source>
</evidence>
<dbReference type="OrthoDB" id="1111734at2759"/>
<protein>
    <recommendedName>
        <fullName evidence="3">Micro-fibrillar-associated protein 1 C-terminal domain-containing protein</fullName>
    </recommendedName>
</protein>
<dbReference type="KEGG" id="scac:106086174"/>
<organism evidence="4 5">
    <name type="scientific">Stomoxys calcitrans</name>
    <name type="common">Stable fly</name>
    <name type="synonym">Conops calcitrans</name>
    <dbReference type="NCBI Taxonomy" id="35570"/>
    <lineage>
        <taxon>Eukaryota</taxon>
        <taxon>Metazoa</taxon>
        <taxon>Ecdysozoa</taxon>
        <taxon>Arthropoda</taxon>
        <taxon>Hexapoda</taxon>
        <taxon>Insecta</taxon>
        <taxon>Pterygota</taxon>
        <taxon>Neoptera</taxon>
        <taxon>Endopterygota</taxon>
        <taxon>Diptera</taxon>
        <taxon>Brachycera</taxon>
        <taxon>Muscomorpha</taxon>
        <taxon>Muscoidea</taxon>
        <taxon>Muscidae</taxon>
        <taxon>Stomoxys</taxon>
    </lineage>
</organism>
<feature type="compositionally biased region" description="Polar residues" evidence="2">
    <location>
        <begin position="156"/>
        <end position="168"/>
    </location>
</feature>
<evidence type="ECO:0000313" key="4">
    <source>
        <dbReference type="EnsemblMetazoa" id="SCAU002425-PA"/>
    </source>
</evidence>
<feature type="compositionally biased region" description="Basic and acidic residues" evidence="2">
    <location>
        <begin position="245"/>
        <end position="259"/>
    </location>
</feature>
<comment type="similarity">
    <text evidence="1">Belongs to the MFAP1 family.</text>
</comment>
<dbReference type="VEuPathDB" id="VectorBase:SCAU002425"/>
<feature type="compositionally biased region" description="Basic residues" evidence="2">
    <location>
        <begin position="62"/>
        <end position="78"/>
    </location>
</feature>
<dbReference type="STRING" id="35570.A0A1I8NVM0"/>
<feature type="compositionally biased region" description="Acidic residues" evidence="2">
    <location>
        <begin position="171"/>
        <end position="181"/>
    </location>
</feature>
<feature type="region of interest" description="Disordered" evidence="2">
    <location>
        <begin position="456"/>
        <end position="478"/>
    </location>
</feature>